<dbReference type="GO" id="GO:0015180">
    <property type="term" value="F:L-alanine transmembrane transporter activity"/>
    <property type="evidence" value="ECO:0007669"/>
    <property type="project" value="TreeGrafter"/>
</dbReference>
<feature type="transmembrane region" description="Helical" evidence="6">
    <location>
        <begin position="142"/>
        <end position="163"/>
    </location>
</feature>
<dbReference type="InterPro" id="IPR013057">
    <property type="entry name" value="AA_transpt_TM"/>
</dbReference>
<comment type="subcellular location">
    <subcellularLocation>
        <location evidence="1">Membrane</location>
        <topology evidence="1">Multi-pass membrane protein</topology>
    </subcellularLocation>
</comment>
<feature type="non-terminal residue" evidence="8">
    <location>
        <position position="299"/>
    </location>
</feature>
<evidence type="ECO:0000313" key="9">
    <source>
        <dbReference type="Proteomes" id="UP000886611"/>
    </source>
</evidence>
<evidence type="ECO:0000256" key="1">
    <source>
        <dbReference type="ARBA" id="ARBA00004141"/>
    </source>
</evidence>
<dbReference type="Pfam" id="PF01490">
    <property type="entry name" value="Aa_trans"/>
    <property type="match status" value="1"/>
</dbReference>
<protein>
    <submittedName>
        <fullName evidence="8">S36A4 protein</fullName>
    </submittedName>
</protein>
<keyword evidence="2 6" id="KW-0812">Transmembrane</keyword>
<feature type="transmembrane region" description="Helical" evidence="6">
    <location>
        <begin position="183"/>
        <end position="205"/>
    </location>
</feature>
<dbReference type="PANTHER" id="PTHR22950:SF190">
    <property type="entry name" value="NEUTRAL AMINO ACID UNIPORTER 4"/>
    <property type="match status" value="1"/>
</dbReference>
<dbReference type="EMBL" id="JAATIS010008602">
    <property type="protein sequence ID" value="KAG2457115.1"/>
    <property type="molecule type" value="Genomic_DNA"/>
</dbReference>
<dbReference type="AlphaFoldDB" id="A0A8X7WW39"/>
<name>A0A8X7WW39_POLSE</name>
<evidence type="ECO:0000256" key="5">
    <source>
        <dbReference type="SAM" id="MobiDB-lite"/>
    </source>
</evidence>
<keyword evidence="4 6" id="KW-0472">Membrane</keyword>
<evidence type="ECO:0000256" key="2">
    <source>
        <dbReference type="ARBA" id="ARBA00022692"/>
    </source>
</evidence>
<evidence type="ECO:0000256" key="6">
    <source>
        <dbReference type="SAM" id="Phobius"/>
    </source>
</evidence>
<dbReference type="GO" id="GO:0005774">
    <property type="term" value="C:vacuolar membrane"/>
    <property type="evidence" value="ECO:0007669"/>
    <property type="project" value="TreeGrafter"/>
</dbReference>
<accession>A0A8X7WW39</accession>
<reference evidence="8 9" key="1">
    <citation type="journal article" date="2021" name="Cell">
        <title>Tracing the genetic footprints of vertebrate landing in non-teleost ray-finned fishes.</title>
        <authorList>
            <person name="Bi X."/>
            <person name="Wang K."/>
            <person name="Yang L."/>
            <person name="Pan H."/>
            <person name="Jiang H."/>
            <person name="Wei Q."/>
            <person name="Fang M."/>
            <person name="Yu H."/>
            <person name="Zhu C."/>
            <person name="Cai Y."/>
            <person name="He Y."/>
            <person name="Gan X."/>
            <person name="Zeng H."/>
            <person name="Yu D."/>
            <person name="Zhu Y."/>
            <person name="Jiang H."/>
            <person name="Qiu Q."/>
            <person name="Yang H."/>
            <person name="Zhang Y.E."/>
            <person name="Wang W."/>
            <person name="Zhu M."/>
            <person name="He S."/>
            <person name="Zhang G."/>
        </authorList>
    </citation>
    <scope>NUCLEOTIDE SEQUENCE [LARGE SCALE GENOMIC DNA]</scope>
    <source>
        <strain evidence="8">Bchr_013</strain>
    </source>
</reference>
<sequence length="299" mass="32643">MITTRGRPGAFGALDLSTSISPGSAGGKRTGDTQSASGCTAGTSATQGSVGGGVSGSTWSPSRHIRGRLPLFDGWSWERRETELRGEERRGVEAVRRKGIVKRQGLKGVIGAAALGLCTYTCKYSVLPLENQMKETRRFPRALNIGMAIVTALYISLGTLGYLRFGDDIKGSITLNLPQDVWIYQMVKILYSFGIFVTYSIQFYVPAEIVIPAVRSGVRDKWRLPCELVARVLMVCVTFVAACSTKDPDRAALLHSKASSNWDQPGETLPSILLENEMPLTFMFAQSTHYPTNNSDKDH</sequence>
<evidence type="ECO:0000256" key="3">
    <source>
        <dbReference type="ARBA" id="ARBA00022989"/>
    </source>
</evidence>
<evidence type="ECO:0000259" key="7">
    <source>
        <dbReference type="Pfam" id="PF01490"/>
    </source>
</evidence>
<proteinExistence type="predicted"/>
<organism evidence="8 9">
    <name type="scientific">Polypterus senegalus</name>
    <name type="common">Senegal bichir</name>
    <dbReference type="NCBI Taxonomy" id="55291"/>
    <lineage>
        <taxon>Eukaryota</taxon>
        <taxon>Metazoa</taxon>
        <taxon>Chordata</taxon>
        <taxon>Craniata</taxon>
        <taxon>Vertebrata</taxon>
        <taxon>Euteleostomi</taxon>
        <taxon>Actinopterygii</taxon>
        <taxon>Polypteriformes</taxon>
        <taxon>Polypteridae</taxon>
        <taxon>Polypterus</taxon>
    </lineage>
</organism>
<dbReference type="GO" id="GO:0015193">
    <property type="term" value="F:L-proline transmembrane transporter activity"/>
    <property type="evidence" value="ECO:0007669"/>
    <property type="project" value="TreeGrafter"/>
</dbReference>
<keyword evidence="9" id="KW-1185">Reference proteome</keyword>
<feature type="non-terminal residue" evidence="8">
    <location>
        <position position="1"/>
    </location>
</feature>
<evidence type="ECO:0000256" key="4">
    <source>
        <dbReference type="ARBA" id="ARBA00023136"/>
    </source>
</evidence>
<feature type="region of interest" description="Disordered" evidence="5">
    <location>
        <begin position="1"/>
        <end position="61"/>
    </location>
</feature>
<dbReference type="Proteomes" id="UP000886611">
    <property type="component" value="Unassembled WGS sequence"/>
</dbReference>
<comment type="caution">
    <text evidence="8">The sequence shown here is derived from an EMBL/GenBank/DDBJ whole genome shotgun (WGS) entry which is preliminary data.</text>
</comment>
<keyword evidence="3 6" id="KW-1133">Transmembrane helix</keyword>
<feature type="domain" description="Amino acid transporter transmembrane" evidence="7">
    <location>
        <begin position="101"/>
        <end position="244"/>
    </location>
</feature>
<gene>
    <name evidence="8" type="primary">Slc36a4</name>
    <name evidence="8" type="ORF">GTO96_0013045</name>
</gene>
<dbReference type="PANTHER" id="PTHR22950">
    <property type="entry name" value="AMINO ACID TRANSPORTER"/>
    <property type="match status" value="1"/>
</dbReference>
<evidence type="ECO:0000313" key="8">
    <source>
        <dbReference type="EMBL" id="KAG2457115.1"/>
    </source>
</evidence>